<feature type="compositionally biased region" description="Low complexity" evidence="4">
    <location>
        <begin position="309"/>
        <end position="323"/>
    </location>
</feature>
<dbReference type="InterPro" id="IPR050302">
    <property type="entry name" value="Rab_GAP_TBC_domain"/>
</dbReference>
<dbReference type="InterPro" id="IPR002486">
    <property type="entry name" value="Col_cuticle_N"/>
</dbReference>
<feature type="compositionally biased region" description="Basic and acidic residues" evidence="4">
    <location>
        <begin position="355"/>
        <end position="364"/>
    </location>
</feature>
<dbReference type="Proteomes" id="UP000887575">
    <property type="component" value="Unassembled WGS sequence"/>
</dbReference>
<dbReference type="SMART" id="SM01088">
    <property type="entry name" value="Col_cuticle_N"/>
    <property type="match status" value="1"/>
</dbReference>
<feature type="region of interest" description="Disordered" evidence="4">
    <location>
        <begin position="250"/>
        <end position="394"/>
    </location>
</feature>
<evidence type="ECO:0000256" key="3">
    <source>
        <dbReference type="ARBA" id="ARBA00023157"/>
    </source>
</evidence>
<keyword evidence="2" id="KW-0677">Repeat</keyword>
<dbReference type="GO" id="GO:0042302">
    <property type="term" value="F:structural constituent of cuticle"/>
    <property type="evidence" value="ECO:0007669"/>
    <property type="project" value="InterPro"/>
</dbReference>
<reference evidence="7" key="1">
    <citation type="submission" date="2024-02" db="UniProtKB">
        <authorList>
            <consortium name="WormBaseParasite"/>
        </authorList>
    </citation>
    <scope>IDENTIFICATION</scope>
</reference>
<dbReference type="WBParaSite" id="MBELARI_LOCUS13943">
    <property type="protein sequence ID" value="MBELARI_LOCUS13943"/>
    <property type="gene ID" value="MBELARI_LOCUS13943"/>
</dbReference>
<keyword evidence="3" id="KW-1015">Disulfide bond</keyword>
<dbReference type="PANTHER" id="PTHR47219:SF19">
    <property type="entry name" value="USP6 N-TERMINAL-LIKE PROTEIN ISOFORM X1"/>
    <property type="match status" value="1"/>
</dbReference>
<comment type="subunit">
    <text evidence="1">Collagen polypeptide chains are complexed within the cuticle by disulfide bonds and other types of covalent cross-links.</text>
</comment>
<protein>
    <recommendedName>
        <fullName evidence="5">Rab-GAP TBC domain-containing protein</fullName>
    </recommendedName>
</protein>
<dbReference type="AlphaFoldDB" id="A0AAF3EIY3"/>
<evidence type="ECO:0000256" key="2">
    <source>
        <dbReference type="ARBA" id="ARBA00022737"/>
    </source>
</evidence>
<name>A0AAF3EIY3_9BILA</name>
<dbReference type="Gene3D" id="1.10.472.80">
    <property type="entry name" value="Ypt/Rab-GAP domain of gyp1p, domain 3"/>
    <property type="match status" value="1"/>
</dbReference>
<feature type="compositionally biased region" description="Polar residues" evidence="4">
    <location>
        <begin position="382"/>
        <end position="394"/>
    </location>
</feature>
<dbReference type="PANTHER" id="PTHR47219">
    <property type="entry name" value="RAB GTPASE-ACTIVATING PROTEIN 1-LIKE"/>
    <property type="match status" value="1"/>
</dbReference>
<dbReference type="InterPro" id="IPR000195">
    <property type="entry name" value="Rab-GAP-TBC_dom"/>
</dbReference>
<dbReference type="Pfam" id="PF01484">
    <property type="entry name" value="Col_cuticle_N"/>
    <property type="match status" value="1"/>
</dbReference>
<keyword evidence="6" id="KW-1185">Reference proteome</keyword>
<evidence type="ECO:0000313" key="6">
    <source>
        <dbReference type="Proteomes" id="UP000887575"/>
    </source>
</evidence>
<dbReference type="SUPFAM" id="SSF47923">
    <property type="entry name" value="Ypt/Rab-GAP domain of gyp1p"/>
    <property type="match status" value="1"/>
</dbReference>
<sequence>MHGFFVLGFPKWQRFEEYFQKILKKYKPKVHKQLEKEGIPYSYLTKWWFGCFLDRVPFPLALRLWDVFLYEGDTILMAMAINIMKMHERSIRKLTLETFMKFIQSTLAEDFQFPDDEVMKSLREVLTKLISDRTQHPPPPGPEALPEIPTKAFGPVLARSLKEIQDQVSELRSRSSRANYKPTMGSTTNLVASVATMGSGLCMIVVLILCAHLAWDINNFHEETKENMGEFQRSKRGAEKKLENCNCGEHHDHGCPVGPPGPKGESGEPGDDGTPGEPGQKGRSGYSNIVSEGECIQCPQGPPGPPSIGKPGRPGRPGRQGARGNKGENGLPGEPGFDGPPGPAGSPGNDGEPGLDGKDGEPGRDGAPGGDAAYCPCPARSSGVNSYNGLNGGY</sequence>
<evidence type="ECO:0000256" key="1">
    <source>
        <dbReference type="ARBA" id="ARBA00011518"/>
    </source>
</evidence>
<dbReference type="Pfam" id="PF00566">
    <property type="entry name" value="RabGAP-TBC"/>
    <property type="match status" value="1"/>
</dbReference>
<dbReference type="GO" id="GO:0031267">
    <property type="term" value="F:small GTPase binding"/>
    <property type="evidence" value="ECO:0007669"/>
    <property type="project" value="TreeGrafter"/>
</dbReference>
<evidence type="ECO:0000259" key="5">
    <source>
        <dbReference type="PROSITE" id="PS50086"/>
    </source>
</evidence>
<evidence type="ECO:0000313" key="7">
    <source>
        <dbReference type="WBParaSite" id="MBELARI_LOCUS13943"/>
    </source>
</evidence>
<proteinExistence type="predicted"/>
<dbReference type="GO" id="GO:0005096">
    <property type="term" value="F:GTPase activator activity"/>
    <property type="evidence" value="ECO:0007669"/>
    <property type="project" value="TreeGrafter"/>
</dbReference>
<dbReference type="InterPro" id="IPR035969">
    <property type="entry name" value="Rab-GAP_TBC_sf"/>
</dbReference>
<feature type="domain" description="Rab-GAP TBC" evidence="5">
    <location>
        <begin position="1"/>
        <end position="72"/>
    </location>
</feature>
<dbReference type="FunFam" id="1.10.472.80:FF:000019">
    <property type="entry name" value="USP6 N-terminal like"/>
    <property type="match status" value="1"/>
</dbReference>
<organism evidence="6 7">
    <name type="scientific">Mesorhabditis belari</name>
    <dbReference type="NCBI Taxonomy" id="2138241"/>
    <lineage>
        <taxon>Eukaryota</taxon>
        <taxon>Metazoa</taxon>
        <taxon>Ecdysozoa</taxon>
        <taxon>Nematoda</taxon>
        <taxon>Chromadorea</taxon>
        <taxon>Rhabditida</taxon>
        <taxon>Rhabditina</taxon>
        <taxon>Rhabditomorpha</taxon>
        <taxon>Rhabditoidea</taxon>
        <taxon>Rhabditidae</taxon>
        <taxon>Mesorhabditinae</taxon>
        <taxon>Mesorhabditis</taxon>
    </lineage>
</organism>
<dbReference type="PROSITE" id="PS50086">
    <property type="entry name" value="TBC_RABGAP"/>
    <property type="match status" value="1"/>
</dbReference>
<accession>A0AAF3EIY3</accession>
<evidence type="ECO:0000256" key="4">
    <source>
        <dbReference type="SAM" id="MobiDB-lite"/>
    </source>
</evidence>